<comment type="caution">
    <text evidence="2">The sequence shown here is derived from an EMBL/GenBank/DDBJ whole genome shotgun (WGS) entry which is preliminary data.</text>
</comment>
<dbReference type="PANTHER" id="PTHR43437:SF3">
    <property type="entry name" value="HYDROXYACYL-THIOESTER DEHYDRATASE TYPE 2, MITOCHONDRIAL"/>
    <property type="match status" value="1"/>
</dbReference>
<dbReference type="InterPro" id="IPR050965">
    <property type="entry name" value="UPF0336/Enoyl-CoA_hydratase"/>
</dbReference>
<dbReference type="GO" id="GO:0019171">
    <property type="term" value="F:(3R)-hydroxyacyl-[acyl-carrier-protein] dehydratase activity"/>
    <property type="evidence" value="ECO:0007669"/>
    <property type="project" value="TreeGrafter"/>
</dbReference>
<dbReference type="Proteomes" id="UP000564885">
    <property type="component" value="Unassembled WGS sequence"/>
</dbReference>
<sequence length="158" mass="16898">MSAAPAEAVVAPTDLQVGHEASFSRTIAECDVYAFAGLTGDFAPQHMDEAAMRASAFGRRIAHGAMMVGFMSRASTMVTAGLSTTNKEETLVSLGYDRVRFLAPVFMGDTITVAYRVTAVDPVKRRTRAEVRITNESGTLVAVAENILQWVRNAAPAS</sequence>
<dbReference type="GO" id="GO:0006633">
    <property type="term" value="P:fatty acid biosynthetic process"/>
    <property type="evidence" value="ECO:0007669"/>
    <property type="project" value="TreeGrafter"/>
</dbReference>
<dbReference type="Gene3D" id="3.10.129.10">
    <property type="entry name" value="Hotdog Thioesterase"/>
    <property type="match status" value="1"/>
</dbReference>
<dbReference type="InterPro" id="IPR002539">
    <property type="entry name" value="MaoC-like_dom"/>
</dbReference>
<gene>
    <name evidence="2" type="ORF">HJG44_17260</name>
</gene>
<dbReference type="SUPFAM" id="SSF54637">
    <property type="entry name" value="Thioesterase/thiol ester dehydrase-isomerase"/>
    <property type="match status" value="1"/>
</dbReference>
<evidence type="ECO:0000313" key="2">
    <source>
        <dbReference type="EMBL" id="NNM74126.1"/>
    </source>
</evidence>
<reference evidence="2 3" key="1">
    <citation type="submission" date="2020-04" db="EMBL/GenBank/DDBJ databases">
        <title>Enterovirga sp. isolate from soil.</title>
        <authorList>
            <person name="Chea S."/>
            <person name="Kim D.-U."/>
        </authorList>
    </citation>
    <scope>NUCLEOTIDE SEQUENCE [LARGE SCALE GENOMIC DNA]</scope>
    <source>
        <strain evidence="2 3">DB1703</strain>
    </source>
</reference>
<evidence type="ECO:0000313" key="3">
    <source>
        <dbReference type="Proteomes" id="UP000564885"/>
    </source>
</evidence>
<feature type="domain" description="MaoC-like" evidence="1">
    <location>
        <begin position="22"/>
        <end position="132"/>
    </location>
</feature>
<dbReference type="AlphaFoldDB" id="A0A849I2U7"/>
<dbReference type="EMBL" id="JABEPP010000005">
    <property type="protein sequence ID" value="NNM74126.1"/>
    <property type="molecule type" value="Genomic_DNA"/>
</dbReference>
<accession>A0A849I2U7</accession>
<keyword evidence="3" id="KW-1185">Reference proteome</keyword>
<organism evidence="2 3">
    <name type="scientific">Enterovirga aerilata</name>
    <dbReference type="NCBI Taxonomy" id="2730920"/>
    <lineage>
        <taxon>Bacteria</taxon>
        <taxon>Pseudomonadati</taxon>
        <taxon>Pseudomonadota</taxon>
        <taxon>Alphaproteobacteria</taxon>
        <taxon>Hyphomicrobiales</taxon>
        <taxon>Methylobacteriaceae</taxon>
        <taxon>Enterovirga</taxon>
    </lineage>
</organism>
<name>A0A849I2U7_9HYPH</name>
<dbReference type="PANTHER" id="PTHR43437">
    <property type="entry name" value="HYDROXYACYL-THIOESTER DEHYDRATASE TYPE 2, MITOCHONDRIAL-RELATED"/>
    <property type="match status" value="1"/>
</dbReference>
<dbReference type="InterPro" id="IPR029069">
    <property type="entry name" value="HotDog_dom_sf"/>
</dbReference>
<protein>
    <submittedName>
        <fullName evidence="2">Dehydratase</fullName>
    </submittedName>
</protein>
<dbReference type="Pfam" id="PF01575">
    <property type="entry name" value="MaoC_dehydratas"/>
    <property type="match status" value="1"/>
</dbReference>
<proteinExistence type="predicted"/>
<evidence type="ECO:0000259" key="1">
    <source>
        <dbReference type="Pfam" id="PF01575"/>
    </source>
</evidence>